<dbReference type="VEuPathDB" id="FungiDB:PSTT_06849"/>
<dbReference type="Gene3D" id="3.40.50.300">
    <property type="entry name" value="P-loop containing nucleotide triphosphate hydrolases"/>
    <property type="match status" value="1"/>
</dbReference>
<evidence type="ECO:0000256" key="2">
    <source>
        <dbReference type="ARBA" id="ARBA00022692"/>
    </source>
</evidence>
<dbReference type="GO" id="GO:0015421">
    <property type="term" value="F:ABC-type oligopeptide transporter activity"/>
    <property type="evidence" value="ECO:0007669"/>
    <property type="project" value="TreeGrafter"/>
</dbReference>
<feature type="region of interest" description="Disordered" evidence="5">
    <location>
        <begin position="296"/>
        <end position="320"/>
    </location>
</feature>
<evidence type="ECO:0000256" key="1">
    <source>
        <dbReference type="ARBA" id="ARBA00004141"/>
    </source>
</evidence>
<dbReference type="GO" id="GO:0005743">
    <property type="term" value="C:mitochondrial inner membrane"/>
    <property type="evidence" value="ECO:0007669"/>
    <property type="project" value="TreeGrafter"/>
</dbReference>
<evidence type="ECO:0000256" key="4">
    <source>
        <dbReference type="ARBA" id="ARBA00023136"/>
    </source>
</evidence>
<protein>
    <recommendedName>
        <fullName evidence="8">ABC transporter domain-containing protein</fullName>
    </recommendedName>
</protein>
<dbReference type="PANTHER" id="PTHR43394">
    <property type="entry name" value="ATP-DEPENDENT PERMEASE MDL1, MITOCHONDRIAL"/>
    <property type="match status" value="1"/>
</dbReference>
<dbReference type="GO" id="GO:0090374">
    <property type="term" value="P:oligopeptide export from mitochondrion"/>
    <property type="evidence" value="ECO:0007669"/>
    <property type="project" value="TreeGrafter"/>
</dbReference>
<feature type="region of interest" description="Disordered" evidence="5">
    <location>
        <begin position="50"/>
        <end position="69"/>
    </location>
</feature>
<keyword evidence="7" id="KW-1185">Reference proteome</keyword>
<feature type="region of interest" description="Disordered" evidence="5">
    <location>
        <begin position="90"/>
        <end position="138"/>
    </location>
</feature>
<comment type="caution">
    <text evidence="6">The sequence shown here is derived from an EMBL/GenBank/DDBJ whole genome shotgun (WGS) entry which is preliminary data.</text>
</comment>
<comment type="subcellular location">
    <subcellularLocation>
        <location evidence="1">Membrane</location>
        <topology evidence="1">Multi-pass membrane protein</topology>
    </subcellularLocation>
</comment>
<dbReference type="PANTHER" id="PTHR43394:SF15">
    <property type="entry name" value="ALPHA-FACTOR-TRANSPORTING ATPASE"/>
    <property type="match status" value="1"/>
</dbReference>
<dbReference type="GO" id="GO:0005524">
    <property type="term" value="F:ATP binding"/>
    <property type="evidence" value="ECO:0007669"/>
    <property type="project" value="InterPro"/>
</dbReference>
<dbReference type="EMBL" id="PKSL01000055">
    <property type="protein sequence ID" value="POW09416.1"/>
    <property type="molecule type" value="Genomic_DNA"/>
</dbReference>
<dbReference type="InterPro" id="IPR027417">
    <property type="entry name" value="P-loop_NTPase"/>
</dbReference>
<feature type="compositionally biased region" description="Polar residues" evidence="5">
    <location>
        <begin position="626"/>
        <end position="643"/>
    </location>
</feature>
<name>A0A2S4VIN9_9BASI</name>
<keyword evidence="4" id="KW-0472">Membrane</keyword>
<proteinExistence type="predicted"/>
<feature type="region of interest" description="Disordered" evidence="5">
    <location>
        <begin position="622"/>
        <end position="674"/>
    </location>
</feature>
<feature type="compositionally biased region" description="Polar residues" evidence="5">
    <location>
        <begin position="90"/>
        <end position="101"/>
    </location>
</feature>
<evidence type="ECO:0000256" key="3">
    <source>
        <dbReference type="ARBA" id="ARBA00022989"/>
    </source>
</evidence>
<evidence type="ECO:0000313" key="7">
    <source>
        <dbReference type="Proteomes" id="UP000239156"/>
    </source>
</evidence>
<dbReference type="SUPFAM" id="SSF52540">
    <property type="entry name" value="P-loop containing nucleoside triphosphate hydrolases"/>
    <property type="match status" value="1"/>
</dbReference>
<keyword evidence="3" id="KW-1133">Transmembrane helix</keyword>
<dbReference type="Gene3D" id="1.20.1560.10">
    <property type="entry name" value="ABC transporter type 1, transmembrane domain"/>
    <property type="match status" value="1"/>
</dbReference>
<dbReference type="InterPro" id="IPR036640">
    <property type="entry name" value="ABC1_TM_sf"/>
</dbReference>
<feature type="non-terminal residue" evidence="6">
    <location>
        <position position="862"/>
    </location>
</feature>
<evidence type="ECO:0000313" key="6">
    <source>
        <dbReference type="EMBL" id="POW09416.1"/>
    </source>
</evidence>
<gene>
    <name evidence="6" type="ORF">PSTT_06849</name>
</gene>
<dbReference type="Proteomes" id="UP000239156">
    <property type="component" value="Unassembled WGS sequence"/>
</dbReference>
<keyword evidence="2" id="KW-0812">Transmembrane</keyword>
<accession>A0A2S4VIN9</accession>
<reference evidence="6" key="1">
    <citation type="submission" date="2017-12" db="EMBL/GenBank/DDBJ databases">
        <title>Gene loss provides genomic basis for host adaptation in cereal stripe rust fungi.</title>
        <authorList>
            <person name="Xia C."/>
        </authorList>
    </citation>
    <scope>NUCLEOTIDE SEQUENCE [LARGE SCALE GENOMIC DNA]</scope>
    <source>
        <strain evidence="6">93-210</strain>
    </source>
</reference>
<evidence type="ECO:0008006" key="8">
    <source>
        <dbReference type="Google" id="ProtNLM"/>
    </source>
</evidence>
<feature type="region of interest" description="Disordered" evidence="5">
    <location>
        <begin position="539"/>
        <end position="570"/>
    </location>
</feature>
<evidence type="ECO:0000256" key="5">
    <source>
        <dbReference type="SAM" id="MobiDB-lite"/>
    </source>
</evidence>
<dbReference type="AlphaFoldDB" id="A0A2S4VIN9"/>
<sequence>MLHGTVPIMPFSTYVVQIFGFGIKLIIDGELTTVDVNTVFWSCLVANNTKPPTDKPDLPPRLVPLSSMQQAKHRSRVLIGSWSPTASTVASSSINNLTGETPRNSQRPPSSRPIPPRASDPNAEPHLRTRTRPVPPQWRLSRKTRMRPLRKLIPVDFKGQLKLKAVTFYYPSNEPTPYDFESKSIASIPQTPDKPNLGDVSMYFLREISRSVEADELGSVGWLDPDWFQNQIYLVSGLTSTVPLPGTLHENIAIGVGSTRDWRTVSRLEVIRAAKFALLHEFISDLPKVYGTKLDSETDEQTSGNYLPSGQTGSSGVQSLSGGQKQRLGLAPAWIRYAPILILATSALDLTTQALTYGTIRQRRHNKTTICITHNLKLIGPKDYVYVMQSGRVVQSDYRYKLEAKPTSTSLFKQMARRSTSKFRKLLMIIALKVKFQSSRRPQMSDQTRKTITSSECNELEELANTAQVKFSVPQDGGLGSHRNSLPATRKRITFLDGFIHAPQTEGSVLAPQQSGLTPAFSSHQNAWQRSIRPSYLEEQALSRQRRPSLRSSFSAEELRKPSSQKFRTSGLSRYSIDKLKFNGFQHAGNKTSRAKTMSTIEQEDDEYQQFTASVMLQASKIAPSRRSQLNSQIDSNPGSAEKSTPERRKKWSAEELTNTANDGHQEERSSKHGHTHIHYLYLINTSTNQEDHTHPTRKMAHSLWMSFPPSFGYDDTCIICGLGRPISLQDLVILRLFIMEKASTIMRGVACEKIIVQGQEWFDRTENLPLNLISRLINDGADCKELIGQILPNISVVLSSITLTSIWASIIDDQQTQQLQLFFILAMGKSVVDVKVEFALRYTVEIPIGIQDTNFLSQDGN</sequence>
<organism evidence="6 7">
    <name type="scientific">Puccinia striiformis</name>
    <dbReference type="NCBI Taxonomy" id="27350"/>
    <lineage>
        <taxon>Eukaryota</taxon>
        <taxon>Fungi</taxon>
        <taxon>Dikarya</taxon>
        <taxon>Basidiomycota</taxon>
        <taxon>Pucciniomycotina</taxon>
        <taxon>Pucciniomycetes</taxon>
        <taxon>Pucciniales</taxon>
        <taxon>Pucciniaceae</taxon>
        <taxon>Puccinia</taxon>
    </lineage>
</organism>
<dbReference type="InterPro" id="IPR039421">
    <property type="entry name" value="Type_1_exporter"/>
</dbReference>
<feature type="compositionally biased region" description="Low complexity" evidence="5">
    <location>
        <begin position="309"/>
        <end position="320"/>
    </location>
</feature>